<dbReference type="InterPro" id="IPR000397">
    <property type="entry name" value="Heat_shock_Hsp33"/>
</dbReference>
<dbReference type="Gene3D" id="3.55.30.10">
    <property type="entry name" value="Hsp33 domain"/>
    <property type="match status" value="1"/>
</dbReference>
<comment type="caution">
    <text evidence="6">The sequence shown here is derived from an EMBL/GenBank/DDBJ whole genome shotgun (WGS) entry which is preliminary data.</text>
</comment>
<gene>
    <name evidence="6" type="primary">hslO</name>
    <name evidence="6" type="ORF">GCM10022278_24640</name>
</gene>
<dbReference type="EMBL" id="BAABBO010000011">
    <property type="protein sequence ID" value="GAA3965879.1"/>
    <property type="molecule type" value="Genomic_DNA"/>
</dbReference>
<evidence type="ECO:0000256" key="5">
    <source>
        <dbReference type="ARBA" id="ARBA00023284"/>
    </source>
</evidence>
<dbReference type="SUPFAM" id="SSF64397">
    <property type="entry name" value="Hsp33 domain"/>
    <property type="match status" value="1"/>
</dbReference>
<evidence type="ECO:0000313" key="6">
    <source>
        <dbReference type="EMBL" id="GAA3965879.1"/>
    </source>
</evidence>
<dbReference type="CDD" id="cd00498">
    <property type="entry name" value="Hsp33"/>
    <property type="match status" value="1"/>
</dbReference>
<dbReference type="InterPro" id="IPR023212">
    <property type="entry name" value="Hsp33_helix_hairpin_bin_dom_sf"/>
</dbReference>
<dbReference type="PANTHER" id="PTHR30111:SF1">
    <property type="entry name" value="33 KDA CHAPERONIN"/>
    <property type="match status" value="1"/>
</dbReference>
<dbReference type="SUPFAM" id="SSF118352">
    <property type="entry name" value="HSP33 redox switch-like"/>
    <property type="match status" value="1"/>
</dbReference>
<evidence type="ECO:0000256" key="2">
    <source>
        <dbReference type="ARBA" id="ARBA00022833"/>
    </source>
</evidence>
<dbReference type="Proteomes" id="UP001501337">
    <property type="component" value="Unassembled WGS sequence"/>
</dbReference>
<keyword evidence="5" id="KW-0676">Redox-active center</keyword>
<dbReference type="Pfam" id="PF01430">
    <property type="entry name" value="HSP33"/>
    <property type="match status" value="1"/>
</dbReference>
<evidence type="ECO:0000256" key="1">
    <source>
        <dbReference type="ARBA" id="ARBA00022490"/>
    </source>
</evidence>
<keyword evidence="3" id="KW-1015">Disulfide bond</keyword>
<organism evidence="6 7">
    <name type="scientific">Allohahella marinimesophila</name>
    <dbReference type="NCBI Taxonomy" id="1054972"/>
    <lineage>
        <taxon>Bacteria</taxon>
        <taxon>Pseudomonadati</taxon>
        <taxon>Pseudomonadota</taxon>
        <taxon>Gammaproteobacteria</taxon>
        <taxon>Oceanospirillales</taxon>
        <taxon>Hahellaceae</taxon>
        <taxon>Allohahella</taxon>
    </lineage>
</organism>
<dbReference type="PIRSF" id="PIRSF005261">
    <property type="entry name" value="Heat_shock_Hsp33"/>
    <property type="match status" value="1"/>
</dbReference>
<dbReference type="InterPro" id="IPR016154">
    <property type="entry name" value="Heat_shock_Hsp33_C"/>
</dbReference>
<evidence type="ECO:0000256" key="3">
    <source>
        <dbReference type="ARBA" id="ARBA00023157"/>
    </source>
</evidence>
<dbReference type="InterPro" id="IPR016153">
    <property type="entry name" value="Heat_shock_Hsp33_N"/>
</dbReference>
<sequence>MNADYLHKFMFPELDIRGHLVLLDQSLADATAFAEYPASVYELLAQSLCTTVLLSATLKIEGSTSLQARSTGPVSMLMAEANHRHEIRGIAHFSETPASSSIDQAFADKATLAITLSPERGQRYQGIVALSHPTLAACVEDYFERSEQLPTHLWLFQHKAADSGQTAGRMRTGGLLIQCLPTDDRARQALEWERIGHLANTLKVEEVFDLPVVDILYRLFHEDDIQLLSSDKVKFSCSCSEQRFLDALQSLPLDERESLRKEQEVIDLTCQFCGKAYHLPSSCLEPAS</sequence>
<dbReference type="Gene3D" id="3.90.1280.10">
    <property type="entry name" value="HSP33 redox switch-like"/>
    <property type="match status" value="1"/>
</dbReference>
<name>A0ABP7PHW3_9GAMM</name>
<protein>
    <submittedName>
        <fullName evidence="6">Hsp33 family molecular chaperone HslO</fullName>
    </submittedName>
</protein>
<keyword evidence="1" id="KW-0963">Cytoplasm</keyword>
<accession>A0ABP7PHW3</accession>
<dbReference type="RefSeq" id="WP_344806779.1">
    <property type="nucleotide sequence ID" value="NZ_BAABBO010000011.1"/>
</dbReference>
<reference evidence="7" key="1">
    <citation type="journal article" date="2019" name="Int. J. Syst. Evol. Microbiol.">
        <title>The Global Catalogue of Microorganisms (GCM) 10K type strain sequencing project: providing services to taxonomists for standard genome sequencing and annotation.</title>
        <authorList>
            <consortium name="The Broad Institute Genomics Platform"/>
            <consortium name="The Broad Institute Genome Sequencing Center for Infectious Disease"/>
            <person name="Wu L."/>
            <person name="Ma J."/>
        </authorList>
    </citation>
    <scope>NUCLEOTIDE SEQUENCE [LARGE SCALE GENOMIC DNA]</scope>
    <source>
        <strain evidence="7">JCM 17555</strain>
    </source>
</reference>
<dbReference type="PANTHER" id="PTHR30111">
    <property type="entry name" value="33 KDA CHAPERONIN"/>
    <property type="match status" value="1"/>
</dbReference>
<evidence type="ECO:0000313" key="7">
    <source>
        <dbReference type="Proteomes" id="UP001501337"/>
    </source>
</evidence>
<evidence type="ECO:0000256" key="4">
    <source>
        <dbReference type="ARBA" id="ARBA00023186"/>
    </source>
</evidence>
<keyword evidence="7" id="KW-1185">Reference proteome</keyword>
<dbReference type="Gene3D" id="1.10.287.480">
    <property type="entry name" value="helix hairpin bin"/>
    <property type="match status" value="1"/>
</dbReference>
<keyword evidence="4" id="KW-0143">Chaperone</keyword>
<proteinExistence type="predicted"/>
<keyword evidence="2" id="KW-0862">Zinc</keyword>